<gene>
    <name evidence="1" type="ORF">V6N11_001348</name>
</gene>
<accession>A0ABR2RZI0</accession>
<name>A0ABR2RZI0_9ROSI</name>
<keyword evidence="2" id="KW-1185">Reference proteome</keyword>
<protein>
    <submittedName>
        <fullName evidence="1">Uncharacterized protein</fullName>
    </submittedName>
</protein>
<reference evidence="1 2" key="1">
    <citation type="journal article" date="2024" name="G3 (Bethesda)">
        <title>Genome assembly of Hibiscus sabdariffa L. provides insights into metabolisms of medicinal natural products.</title>
        <authorList>
            <person name="Kim T."/>
        </authorList>
    </citation>
    <scope>NUCLEOTIDE SEQUENCE [LARGE SCALE GENOMIC DNA]</scope>
    <source>
        <strain evidence="1">TK-2024</strain>
        <tissue evidence="1">Old leaves</tissue>
    </source>
</reference>
<proteinExistence type="predicted"/>
<sequence length="97" mass="10986">MPPRSVARRRRAPPEDMQAKDLMRVSLLNSLFSPFKSYPIMPVGRMPIGKSYCWRAWYADSFSSSAVANEEAGRETRVRKRRIPVGNAMGDVLLGWG</sequence>
<evidence type="ECO:0000313" key="2">
    <source>
        <dbReference type="Proteomes" id="UP001396334"/>
    </source>
</evidence>
<evidence type="ECO:0000313" key="1">
    <source>
        <dbReference type="EMBL" id="KAK9018372.1"/>
    </source>
</evidence>
<dbReference type="Proteomes" id="UP001396334">
    <property type="component" value="Unassembled WGS sequence"/>
</dbReference>
<comment type="caution">
    <text evidence="1">The sequence shown here is derived from an EMBL/GenBank/DDBJ whole genome shotgun (WGS) entry which is preliminary data.</text>
</comment>
<dbReference type="EMBL" id="JBBPBN010000019">
    <property type="protein sequence ID" value="KAK9018372.1"/>
    <property type="molecule type" value="Genomic_DNA"/>
</dbReference>
<organism evidence="1 2">
    <name type="scientific">Hibiscus sabdariffa</name>
    <name type="common">roselle</name>
    <dbReference type="NCBI Taxonomy" id="183260"/>
    <lineage>
        <taxon>Eukaryota</taxon>
        <taxon>Viridiplantae</taxon>
        <taxon>Streptophyta</taxon>
        <taxon>Embryophyta</taxon>
        <taxon>Tracheophyta</taxon>
        <taxon>Spermatophyta</taxon>
        <taxon>Magnoliopsida</taxon>
        <taxon>eudicotyledons</taxon>
        <taxon>Gunneridae</taxon>
        <taxon>Pentapetalae</taxon>
        <taxon>rosids</taxon>
        <taxon>malvids</taxon>
        <taxon>Malvales</taxon>
        <taxon>Malvaceae</taxon>
        <taxon>Malvoideae</taxon>
        <taxon>Hibiscus</taxon>
    </lineage>
</organism>